<dbReference type="EMBL" id="CM002924">
    <property type="protein sequence ID" value="KGN55852.1"/>
    <property type="molecule type" value="Genomic_DNA"/>
</dbReference>
<gene>
    <name evidence="2" type="ORF">Csa_3G019920</name>
</gene>
<evidence type="ECO:0000313" key="2">
    <source>
        <dbReference type="EMBL" id="KGN55852.1"/>
    </source>
</evidence>
<reference evidence="2 3" key="4">
    <citation type="journal article" date="2011" name="BMC Genomics">
        <title>RNA-Seq improves annotation of protein-coding genes in the cucumber genome.</title>
        <authorList>
            <person name="Li Z."/>
            <person name="Zhang Z."/>
            <person name="Yan P."/>
            <person name="Huang S."/>
            <person name="Fei Z."/>
            <person name="Lin K."/>
        </authorList>
    </citation>
    <scope>NUCLEOTIDE SEQUENCE [LARGE SCALE GENOMIC DNA]</scope>
    <source>
        <strain evidence="3">cv. 9930</strain>
    </source>
</reference>
<feature type="compositionally biased region" description="Polar residues" evidence="1">
    <location>
        <begin position="71"/>
        <end position="96"/>
    </location>
</feature>
<organism evidence="2 3">
    <name type="scientific">Cucumis sativus</name>
    <name type="common">Cucumber</name>
    <dbReference type="NCBI Taxonomy" id="3659"/>
    <lineage>
        <taxon>Eukaryota</taxon>
        <taxon>Viridiplantae</taxon>
        <taxon>Streptophyta</taxon>
        <taxon>Embryophyta</taxon>
        <taxon>Tracheophyta</taxon>
        <taxon>Spermatophyta</taxon>
        <taxon>Magnoliopsida</taxon>
        <taxon>eudicotyledons</taxon>
        <taxon>Gunneridae</taxon>
        <taxon>Pentapetalae</taxon>
        <taxon>rosids</taxon>
        <taxon>fabids</taxon>
        <taxon>Cucurbitales</taxon>
        <taxon>Cucurbitaceae</taxon>
        <taxon>Benincaseae</taxon>
        <taxon>Cucumis</taxon>
    </lineage>
</organism>
<dbReference type="Proteomes" id="UP000029981">
    <property type="component" value="Chromosome 3"/>
</dbReference>
<reference evidence="2 3" key="3">
    <citation type="journal article" date="2010" name="BMC Genomics">
        <title>Transcriptome sequencing and comparative analysis of cucumber flowers with different sex types.</title>
        <authorList>
            <person name="Guo S."/>
            <person name="Zheng Y."/>
            <person name="Joung J.G."/>
            <person name="Liu S."/>
            <person name="Zhang Z."/>
            <person name="Crasta O.R."/>
            <person name="Sobral B.W."/>
            <person name="Xu Y."/>
            <person name="Huang S."/>
            <person name="Fei Z."/>
        </authorList>
    </citation>
    <scope>NUCLEOTIDE SEQUENCE [LARGE SCALE GENOMIC DNA]</scope>
    <source>
        <strain evidence="3">cv. 9930</strain>
    </source>
</reference>
<reference evidence="2 3" key="1">
    <citation type="journal article" date="2009" name="Nat. Genet.">
        <title>The genome of the cucumber, Cucumis sativus L.</title>
        <authorList>
            <person name="Huang S."/>
            <person name="Li R."/>
            <person name="Zhang Z."/>
            <person name="Li L."/>
            <person name="Gu X."/>
            <person name="Fan W."/>
            <person name="Lucas W.J."/>
            <person name="Wang X."/>
            <person name="Xie B."/>
            <person name="Ni P."/>
            <person name="Ren Y."/>
            <person name="Zhu H."/>
            <person name="Li J."/>
            <person name="Lin K."/>
            <person name="Jin W."/>
            <person name="Fei Z."/>
            <person name="Li G."/>
            <person name="Staub J."/>
            <person name="Kilian A."/>
            <person name="van der Vossen E.A."/>
            <person name="Wu Y."/>
            <person name="Guo J."/>
            <person name="He J."/>
            <person name="Jia Z."/>
            <person name="Ren Y."/>
            <person name="Tian G."/>
            <person name="Lu Y."/>
            <person name="Ruan J."/>
            <person name="Qian W."/>
            <person name="Wang M."/>
            <person name="Huang Q."/>
            <person name="Li B."/>
            <person name="Xuan Z."/>
            <person name="Cao J."/>
            <person name="Asan"/>
            <person name="Wu Z."/>
            <person name="Zhang J."/>
            <person name="Cai Q."/>
            <person name="Bai Y."/>
            <person name="Zhao B."/>
            <person name="Han Y."/>
            <person name="Li Y."/>
            <person name="Li X."/>
            <person name="Wang S."/>
            <person name="Shi Q."/>
            <person name="Liu S."/>
            <person name="Cho W.K."/>
            <person name="Kim J.Y."/>
            <person name="Xu Y."/>
            <person name="Heller-Uszynska K."/>
            <person name="Miao H."/>
            <person name="Cheng Z."/>
            <person name="Zhang S."/>
            <person name="Wu J."/>
            <person name="Yang Y."/>
            <person name="Kang H."/>
            <person name="Li M."/>
            <person name="Liang H."/>
            <person name="Ren X."/>
            <person name="Shi Z."/>
            <person name="Wen M."/>
            <person name="Jian M."/>
            <person name="Yang H."/>
            <person name="Zhang G."/>
            <person name="Yang Z."/>
            <person name="Chen R."/>
            <person name="Liu S."/>
            <person name="Li J."/>
            <person name="Ma L."/>
            <person name="Liu H."/>
            <person name="Zhou Y."/>
            <person name="Zhao J."/>
            <person name="Fang X."/>
            <person name="Li G."/>
            <person name="Fang L."/>
            <person name="Li Y."/>
            <person name="Liu D."/>
            <person name="Zheng H."/>
            <person name="Zhang Y."/>
            <person name="Qin N."/>
            <person name="Li Z."/>
            <person name="Yang G."/>
            <person name="Yang S."/>
            <person name="Bolund L."/>
            <person name="Kristiansen K."/>
            <person name="Zheng H."/>
            <person name="Li S."/>
            <person name="Zhang X."/>
            <person name="Yang H."/>
            <person name="Wang J."/>
            <person name="Sun R."/>
            <person name="Zhang B."/>
            <person name="Jiang S."/>
            <person name="Wang J."/>
            <person name="Du Y."/>
            <person name="Li S."/>
        </authorList>
    </citation>
    <scope>NUCLEOTIDE SEQUENCE [LARGE SCALE GENOMIC DNA]</scope>
    <source>
        <strain evidence="3">cv. 9930</strain>
    </source>
</reference>
<reference evidence="2 3" key="2">
    <citation type="journal article" date="2009" name="PLoS ONE">
        <title>An integrated genetic and cytogenetic map of the cucumber genome.</title>
        <authorList>
            <person name="Ren Y."/>
            <person name="Zhang Z."/>
            <person name="Liu J."/>
            <person name="Staub J.E."/>
            <person name="Han Y."/>
            <person name="Cheng Z."/>
            <person name="Li X."/>
            <person name="Lu J."/>
            <person name="Miao H."/>
            <person name="Kang H."/>
            <person name="Xie B."/>
            <person name="Gu X."/>
            <person name="Wang X."/>
            <person name="Du Y."/>
            <person name="Jin W."/>
            <person name="Huang S."/>
        </authorList>
    </citation>
    <scope>NUCLEOTIDE SEQUENCE [LARGE SCALE GENOMIC DNA]</scope>
    <source>
        <strain evidence="3">cv. 9930</strain>
    </source>
</reference>
<proteinExistence type="predicted"/>
<evidence type="ECO:0000256" key="1">
    <source>
        <dbReference type="SAM" id="MobiDB-lite"/>
    </source>
</evidence>
<sequence length="156" mass="17752">MKQYKRSNTSPFNKTGIEQIELPKRGLLQTSFAEIPVILIEEATVEIPLIEKLVKEQITQKGDKQKPLNPPQKSKQATTTEESSTRSVNKNSTESENLIFKKSTQRRREIRSSKQHHSSKQQSRSGKPPSGDENTKDRYDSSTAKQIKSRNGNRNT</sequence>
<protein>
    <submittedName>
        <fullName evidence="2">Uncharacterized protein</fullName>
    </submittedName>
</protein>
<dbReference type="Gramene" id="KGN55852">
    <property type="protein sequence ID" value="KGN55852"/>
    <property type="gene ID" value="Csa_3G019920"/>
</dbReference>
<evidence type="ECO:0000313" key="3">
    <source>
        <dbReference type="Proteomes" id="UP000029981"/>
    </source>
</evidence>
<accession>A0A0A0L5H0</accession>
<name>A0A0A0L5H0_CUCSA</name>
<keyword evidence="3" id="KW-1185">Reference proteome</keyword>
<feature type="region of interest" description="Disordered" evidence="1">
    <location>
        <begin position="59"/>
        <end position="156"/>
    </location>
</feature>
<dbReference type="AlphaFoldDB" id="A0A0A0L5H0"/>
<feature type="compositionally biased region" description="Polar residues" evidence="1">
    <location>
        <begin position="141"/>
        <end position="156"/>
    </location>
</feature>